<dbReference type="PANTHER" id="PTHR30304">
    <property type="entry name" value="D-TAGATOSE-1,6-BISPHOSPHATE ALDOLASE"/>
    <property type="match status" value="1"/>
</dbReference>
<protein>
    <submittedName>
        <fullName evidence="1">Putative fructose-bisphosphate aldolase</fullName>
        <ecNumber evidence="1">4.1.2.13</ecNumber>
    </submittedName>
</protein>
<keyword evidence="1" id="KW-0456">Lyase</keyword>
<dbReference type="InterPro" id="IPR000771">
    <property type="entry name" value="FBA_II"/>
</dbReference>
<dbReference type="GO" id="GO:0005975">
    <property type="term" value="P:carbohydrate metabolic process"/>
    <property type="evidence" value="ECO:0007669"/>
    <property type="project" value="InterPro"/>
</dbReference>
<dbReference type="AlphaFoldDB" id="A0A645AEM0"/>
<dbReference type="NCBIfam" id="TIGR00167">
    <property type="entry name" value="cbbA"/>
    <property type="match status" value="1"/>
</dbReference>
<organism evidence="1">
    <name type="scientific">bioreactor metagenome</name>
    <dbReference type="NCBI Taxonomy" id="1076179"/>
    <lineage>
        <taxon>unclassified sequences</taxon>
        <taxon>metagenomes</taxon>
        <taxon>ecological metagenomes</taxon>
    </lineage>
</organism>
<comment type="caution">
    <text evidence="1">The sequence shown here is derived from an EMBL/GenBank/DDBJ whole genome shotgun (WGS) entry which is preliminary data.</text>
</comment>
<dbReference type="InterPro" id="IPR050246">
    <property type="entry name" value="Class_II_FBP_aldolase"/>
</dbReference>
<dbReference type="EMBL" id="VSSQ01013288">
    <property type="protein sequence ID" value="MPM51158.1"/>
    <property type="molecule type" value="Genomic_DNA"/>
</dbReference>
<dbReference type="InterPro" id="IPR013785">
    <property type="entry name" value="Aldolase_TIM"/>
</dbReference>
<dbReference type="GO" id="GO:0004332">
    <property type="term" value="F:fructose-bisphosphate aldolase activity"/>
    <property type="evidence" value="ECO:0007669"/>
    <property type="project" value="UniProtKB-EC"/>
</dbReference>
<dbReference type="PANTHER" id="PTHR30304:SF0">
    <property type="entry name" value="D-TAGATOSE-1,6-BISPHOSPHATE ALDOLASE SUBUNIT GATY-RELATED"/>
    <property type="match status" value="1"/>
</dbReference>
<proteinExistence type="predicted"/>
<name>A0A645AEM0_9ZZZZ</name>
<gene>
    <name evidence="1" type="primary">fbaA_6</name>
    <name evidence="1" type="ORF">SDC9_97905</name>
</gene>
<dbReference type="SUPFAM" id="SSF51569">
    <property type="entry name" value="Aldolase"/>
    <property type="match status" value="1"/>
</dbReference>
<dbReference type="Pfam" id="PF01116">
    <property type="entry name" value="F_bP_aldolase"/>
    <property type="match status" value="1"/>
</dbReference>
<dbReference type="GO" id="GO:0008270">
    <property type="term" value="F:zinc ion binding"/>
    <property type="evidence" value="ECO:0007669"/>
    <property type="project" value="InterPro"/>
</dbReference>
<dbReference type="EC" id="4.1.2.13" evidence="1"/>
<dbReference type="PIRSF" id="PIRSF001359">
    <property type="entry name" value="F_bP_aldolase_II"/>
    <property type="match status" value="1"/>
</dbReference>
<dbReference type="CDD" id="cd00947">
    <property type="entry name" value="TBP_aldolase_IIB"/>
    <property type="match status" value="1"/>
</dbReference>
<reference evidence="1" key="1">
    <citation type="submission" date="2019-08" db="EMBL/GenBank/DDBJ databases">
        <authorList>
            <person name="Kucharzyk K."/>
            <person name="Murdoch R.W."/>
            <person name="Higgins S."/>
            <person name="Loffler F."/>
        </authorList>
    </citation>
    <scope>NUCLEOTIDE SEQUENCE</scope>
</reference>
<dbReference type="Gene3D" id="3.20.20.70">
    <property type="entry name" value="Aldolase class I"/>
    <property type="match status" value="1"/>
</dbReference>
<sequence length="305" mass="32467">MYVSMKPLLEHAAANHYAVMAANAMNMEMARAAISAADEKQAPLIIIIGGMQMAKHATAELMAPMIRRLAEETTAPVALCLDHGANLEKVVYALSNQFTSIMLDGSKLPMEENIAATRLVVQLCHSIGVGVEGELGHVGQAAALDGRDASLYTSPEDAARFARETGVDCLAVAVGTAHGKYPEGFVPQINFELIQRIKAATGGMPIALHGGSGSGDENIIKAVKAGINKINLATDLQNASREGTIEAYQDGGDYVRMIQTAELRCKELLMHWMELSGSCGQAAKIRLPYTFSRLQGDAKNTAVGE</sequence>
<accession>A0A645AEM0</accession>
<evidence type="ECO:0000313" key="1">
    <source>
        <dbReference type="EMBL" id="MPM51158.1"/>
    </source>
</evidence>